<dbReference type="AlphaFoldDB" id="A0A345D9R1"/>
<comment type="similarity">
    <text evidence="2">Belongs to the phospholipase D family.</text>
</comment>
<dbReference type="GO" id="GO:0004630">
    <property type="term" value="F:phospholipase D activity"/>
    <property type="evidence" value="ECO:0007669"/>
    <property type="project" value="UniProtKB-EC"/>
</dbReference>
<dbReference type="Pfam" id="PF13091">
    <property type="entry name" value="PLDc_2"/>
    <property type="match status" value="1"/>
</dbReference>
<protein>
    <recommendedName>
        <fullName evidence="3">phospholipase D</fullName>
        <ecNumber evidence="3">3.1.4.4</ecNumber>
    </recommendedName>
</protein>
<evidence type="ECO:0000313" key="9">
    <source>
        <dbReference type="Proteomes" id="UP000252182"/>
    </source>
</evidence>
<dbReference type="PANTHER" id="PTHR43856:SF1">
    <property type="entry name" value="MITOCHONDRIAL CARDIOLIPIN HYDROLASE"/>
    <property type="match status" value="1"/>
</dbReference>
<evidence type="ECO:0000256" key="6">
    <source>
        <dbReference type="ARBA" id="ARBA00023098"/>
    </source>
</evidence>
<dbReference type="KEGG" id="hyf:DTO96_100818"/>
<dbReference type="GO" id="GO:0016042">
    <property type="term" value="P:lipid catabolic process"/>
    <property type="evidence" value="ECO:0007669"/>
    <property type="project" value="UniProtKB-KW"/>
</dbReference>
<sequence length="204" mass="22066">MLLRRTLTCLTLIAVGYAMGAYVMAWDALAKSPSLTTQTTASSKANSAAQIKVLFSPNDDVQGEIVSALNAAKKQILVQAYLLTDDSITHALMAAHQRKVDVRVLLDAVRTQQASGSDANALSHAGINVKLENRYENAHNKVIVIDAGLPSAVLLTGSYNFTYTAAKKNAENLLMIRNAPDVVTRYVNNWMAHDKEAIPYVPAP</sequence>
<keyword evidence="5" id="KW-0442">Lipid degradation</keyword>
<dbReference type="InterPro" id="IPR051406">
    <property type="entry name" value="PLD_domain"/>
</dbReference>
<accession>A0A345D9R1</accession>
<dbReference type="RefSeq" id="WP_114562334.1">
    <property type="nucleotide sequence ID" value="NZ_CP031124.1"/>
</dbReference>
<evidence type="ECO:0000256" key="4">
    <source>
        <dbReference type="ARBA" id="ARBA00022801"/>
    </source>
</evidence>
<evidence type="ECO:0000256" key="3">
    <source>
        <dbReference type="ARBA" id="ARBA00012027"/>
    </source>
</evidence>
<proteinExistence type="inferred from homology"/>
<dbReference type="GO" id="GO:0016891">
    <property type="term" value="F:RNA endonuclease activity producing 5'-phosphomonoesters, hydrolytic mechanism"/>
    <property type="evidence" value="ECO:0007669"/>
    <property type="project" value="TreeGrafter"/>
</dbReference>
<keyword evidence="9" id="KW-1185">Reference proteome</keyword>
<evidence type="ECO:0000259" key="7">
    <source>
        <dbReference type="Pfam" id="PF13091"/>
    </source>
</evidence>
<reference evidence="9" key="1">
    <citation type="submission" date="2018-07" db="EMBL/GenBank/DDBJ databases">
        <authorList>
            <person name="Kim H."/>
        </authorList>
    </citation>
    <scope>NUCLEOTIDE SEQUENCE [LARGE SCALE GENOMIC DNA]</scope>
    <source>
        <strain evidence="9">F02</strain>
    </source>
</reference>
<dbReference type="EC" id="3.1.4.4" evidence="3"/>
<dbReference type="EMBL" id="CP031124">
    <property type="protein sequence ID" value="AXF85099.1"/>
    <property type="molecule type" value="Genomic_DNA"/>
</dbReference>
<keyword evidence="4 8" id="KW-0378">Hydrolase</keyword>
<dbReference type="OrthoDB" id="5294698at2"/>
<dbReference type="InterPro" id="IPR025202">
    <property type="entry name" value="PLD-like_dom"/>
</dbReference>
<dbReference type="Gene3D" id="3.30.870.10">
    <property type="entry name" value="Endonuclease Chain A"/>
    <property type="match status" value="1"/>
</dbReference>
<dbReference type="Proteomes" id="UP000252182">
    <property type="component" value="Chromosome"/>
</dbReference>
<feature type="domain" description="Phospholipase D-like" evidence="7">
    <location>
        <begin position="65"/>
        <end position="189"/>
    </location>
</feature>
<evidence type="ECO:0000256" key="2">
    <source>
        <dbReference type="ARBA" id="ARBA00008664"/>
    </source>
</evidence>
<organism evidence="8 9">
    <name type="scientific">Ephemeroptericola cinctiostellae</name>
    <dbReference type="NCBI Taxonomy" id="2268024"/>
    <lineage>
        <taxon>Bacteria</taxon>
        <taxon>Pseudomonadati</taxon>
        <taxon>Pseudomonadota</taxon>
        <taxon>Betaproteobacteria</taxon>
        <taxon>Burkholderiales</taxon>
        <taxon>Burkholderiaceae</taxon>
        <taxon>Ephemeroptericola</taxon>
    </lineage>
</organism>
<dbReference type="PANTHER" id="PTHR43856">
    <property type="entry name" value="CARDIOLIPIN HYDROLASE"/>
    <property type="match status" value="1"/>
</dbReference>
<gene>
    <name evidence="8" type="primary">pld</name>
    <name evidence="8" type="ORF">DTO96_100818</name>
</gene>
<name>A0A345D9R1_9BURK</name>
<evidence type="ECO:0000256" key="1">
    <source>
        <dbReference type="ARBA" id="ARBA00000798"/>
    </source>
</evidence>
<dbReference type="SUPFAM" id="SSF56024">
    <property type="entry name" value="Phospholipase D/nuclease"/>
    <property type="match status" value="1"/>
</dbReference>
<evidence type="ECO:0000256" key="5">
    <source>
        <dbReference type="ARBA" id="ARBA00022963"/>
    </source>
</evidence>
<keyword evidence="6" id="KW-0443">Lipid metabolism</keyword>
<comment type="catalytic activity">
    <reaction evidence="1">
        <text>a 1,2-diacyl-sn-glycero-3-phosphocholine + H2O = a 1,2-diacyl-sn-glycero-3-phosphate + choline + H(+)</text>
        <dbReference type="Rhea" id="RHEA:14445"/>
        <dbReference type="ChEBI" id="CHEBI:15354"/>
        <dbReference type="ChEBI" id="CHEBI:15377"/>
        <dbReference type="ChEBI" id="CHEBI:15378"/>
        <dbReference type="ChEBI" id="CHEBI:57643"/>
        <dbReference type="ChEBI" id="CHEBI:58608"/>
        <dbReference type="EC" id="3.1.4.4"/>
    </reaction>
</comment>
<evidence type="ECO:0000313" key="8">
    <source>
        <dbReference type="EMBL" id="AXF85099.1"/>
    </source>
</evidence>